<organism evidence="2 3">
    <name type="scientific">Pedobacter psychrophilus</name>
    <dbReference type="NCBI Taxonomy" id="1826909"/>
    <lineage>
        <taxon>Bacteria</taxon>
        <taxon>Pseudomonadati</taxon>
        <taxon>Bacteroidota</taxon>
        <taxon>Sphingobacteriia</taxon>
        <taxon>Sphingobacteriales</taxon>
        <taxon>Sphingobacteriaceae</taxon>
        <taxon>Pedobacter</taxon>
    </lineage>
</organism>
<keyword evidence="3" id="KW-1185">Reference proteome</keyword>
<dbReference type="EMBL" id="LWHJ01000022">
    <property type="protein sequence ID" value="OAQ40754.1"/>
    <property type="molecule type" value="Genomic_DNA"/>
</dbReference>
<comment type="caution">
    <text evidence="2">The sequence shown here is derived from an EMBL/GenBank/DDBJ whole genome shotgun (WGS) entry which is preliminary data.</text>
</comment>
<dbReference type="STRING" id="1826909.A5893_07395"/>
<keyword evidence="1" id="KW-1133">Transmembrane helix</keyword>
<evidence type="ECO:0000313" key="3">
    <source>
        <dbReference type="Proteomes" id="UP000078459"/>
    </source>
</evidence>
<dbReference type="AlphaFoldDB" id="A0A179DIP6"/>
<gene>
    <name evidence="2" type="ORF">A5893_07395</name>
</gene>
<evidence type="ECO:0000256" key="1">
    <source>
        <dbReference type="SAM" id="Phobius"/>
    </source>
</evidence>
<accession>A0A179DIP6</accession>
<protein>
    <submittedName>
        <fullName evidence="2">Uncharacterized protein</fullName>
    </submittedName>
</protein>
<evidence type="ECO:0000313" key="2">
    <source>
        <dbReference type="EMBL" id="OAQ40754.1"/>
    </source>
</evidence>
<sequence>MKKRIMMSHLSLAQNPTLFVINISSTKYNLVLIPLKNPDLHFRRKQCIMNQNKDDYSFWSKYKQFASNEILLYVIMVVGILLGILIFS</sequence>
<proteinExistence type="predicted"/>
<reference evidence="2 3" key="2">
    <citation type="submission" date="2016-06" db="EMBL/GenBank/DDBJ databases">
        <title>Pedobacter psychrophilus sp. nov., isolated from Antarctic fragmentary rock.</title>
        <authorList>
            <person name="Svec P."/>
        </authorList>
    </citation>
    <scope>NUCLEOTIDE SEQUENCE [LARGE SCALE GENOMIC DNA]</scope>
    <source>
        <strain evidence="2 3">CCM 8644</strain>
    </source>
</reference>
<keyword evidence="1" id="KW-0812">Transmembrane</keyword>
<dbReference type="Proteomes" id="UP000078459">
    <property type="component" value="Unassembled WGS sequence"/>
</dbReference>
<feature type="transmembrane region" description="Helical" evidence="1">
    <location>
        <begin position="70"/>
        <end position="87"/>
    </location>
</feature>
<keyword evidence="1" id="KW-0472">Membrane</keyword>
<reference evidence="2 3" key="1">
    <citation type="submission" date="2016-04" db="EMBL/GenBank/DDBJ databases">
        <authorList>
            <person name="Evans L.H."/>
            <person name="Alamgir A."/>
            <person name="Owens N."/>
            <person name="Weber N.D."/>
            <person name="Virtaneva K."/>
            <person name="Barbian K."/>
            <person name="Babar A."/>
            <person name="Rosenke K."/>
        </authorList>
    </citation>
    <scope>NUCLEOTIDE SEQUENCE [LARGE SCALE GENOMIC DNA]</scope>
    <source>
        <strain evidence="2 3">CCM 8644</strain>
    </source>
</reference>
<name>A0A179DIP6_9SPHI</name>